<dbReference type="PANTHER" id="PTHR34501:SF9">
    <property type="entry name" value="MAJOR OUTER MEMBRANE PROTEIN P.IA"/>
    <property type="match status" value="1"/>
</dbReference>
<dbReference type="GO" id="GO:0006811">
    <property type="term" value="P:monoatomic ion transport"/>
    <property type="evidence" value="ECO:0007669"/>
    <property type="project" value="UniProtKB-KW"/>
</dbReference>
<comment type="subcellular location">
    <subcellularLocation>
        <location evidence="1">Cell outer membrane</location>
        <topology evidence="1">Multi-pass membrane protein</topology>
    </subcellularLocation>
</comment>
<keyword evidence="9" id="KW-0472">Membrane</keyword>
<dbReference type="Proteomes" id="UP000001817">
    <property type="component" value="Chromosome 3"/>
</dbReference>
<evidence type="ECO:0000256" key="8">
    <source>
        <dbReference type="ARBA" id="ARBA00023114"/>
    </source>
</evidence>
<evidence type="ECO:0000256" key="7">
    <source>
        <dbReference type="ARBA" id="ARBA00023065"/>
    </source>
</evidence>
<dbReference type="EMBL" id="CP000272">
    <property type="protein sequence ID" value="ABE36673.1"/>
    <property type="molecule type" value="Genomic_DNA"/>
</dbReference>
<feature type="domain" description="Porin" evidence="12">
    <location>
        <begin position="12"/>
        <end position="319"/>
    </location>
</feature>
<keyword evidence="6 11" id="KW-0732">Signal</keyword>
<dbReference type="AlphaFoldDB" id="Q13GW6"/>
<dbReference type="KEGG" id="bxb:DR64_7653"/>
<keyword evidence="14" id="KW-1185">Reference proteome</keyword>
<evidence type="ECO:0000256" key="11">
    <source>
        <dbReference type="SAM" id="SignalP"/>
    </source>
</evidence>
<reference evidence="13 14" key="1">
    <citation type="journal article" date="2006" name="Proc. Natl. Acad. Sci. U.S.A.">
        <title>Burkholderia xenovorans LB400 harbors a multi-replicon, 9.73-Mbp genome shaped for versatility.</title>
        <authorList>
            <person name="Chain P.S."/>
            <person name="Denef V.J."/>
            <person name="Konstantinidis K.T."/>
            <person name="Vergez L.M."/>
            <person name="Agullo L."/>
            <person name="Reyes V.L."/>
            <person name="Hauser L."/>
            <person name="Cordova M."/>
            <person name="Gomez L."/>
            <person name="Gonzalez M."/>
            <person name="Land M."/>
            <person name="Lao V."/>
            <person name="Larimer F."/>
            <person name="LiPuma J.J."/>
            <person name="Mahenthiralingam E."/>
            <person name="Malfatti S.A."/>
            <person name="Marx C.J."/>
            <person name="Parnell J.J."/>
            <person name="Ramette A."/>
            <person name="Richardson P."/>
            <person name="Seeger M."/>
            <person name="Smith D."/>
            <person name="Spilker T."/>
            <person name="Sul W.J."/>
            <person name="Tsoi T.V."/>
            <person name="Ulrich L.E."/>
            <person name="Zhulin I.B."/>
            <person name="Tiedje J.M."/>
        </authorList>
    </citation>
    <scope>NUCLEOTIDE SEQUENCE [LARGE SCALE GENOMIC DNA]</scope>
    <source>
        <strain evidence="13 14">LB400</strain>
    </source>
</reference>
<dbReference type="KEGG" id="bxe:Bxe_C0698"/>
<evidence type="ECO:0000256" key="5">
    <source>
        <dbReference type="ARBA" id="ARBA00022692"/>
    </source>
</evidence>
<accession>Q13GW6</accession>
<dbReference type="SUPFAM" id="SSF56935">
    <property type="entry name" value="Porins"/>
    <property type="match status" value="1"/>
</dbReference>
<protein>
    <submittedName>
        <fullName evidence="13">Outer membrane porin, OmpC family</fullName>
    </submittedName>
</protein>
<evidence type="ECO:0000256" key="1">
    <source>
        <dbReference type="ARBA" id="ARBA00004571"/>
    </source>
</evidence>
<evidence type="ECO:0000256" key="6">
    <source>
        <dbReference type="ARBA" id="ARBA00022729"/>
    </source>
</evidence>
<keyword evidence="5" id="KW-0812">Transmembrane</keyword>
<comment type="subunit">
    <text evidence="2">Homotrimer.</text>
</comment>
<dbReference type="STRING" id="266265.Bxe_C0698"/>
<dbReference type="eggNOG" id="COG3203">
    <property type="taxonomic scope" value="Bacteria"/>
</dbReference>
<dbReference type="PANTHER" id="PTHR34501">
    <property type="entry name" value="PROTEIN YDDL-RELATED"/>
    <property type="match status" value="1"/>
</dbReference>
<keyword evidence="7" id="KW-0406">Ion transport</keyword>
<evidence type="ECO:0000313" key="14">
    <source>
        <dbReference type="Proteomes" id="UP000001817"/>
    </source>
</evidence>
<dbReference type="GO" id="GO:0046930">
    <property type="term" value="C:pore complex"/>
    <property type="evidence" value="ECO:0007669"/>
    <property type="project" value="UniProtKB-KW"/>
</dbReference>
<dbReference type="InterPro" id="IPR033900">
    <property type="entry name" value="Gram_neg_porin_domain"/>
</dbReference>
<organism evidence="13 14">
    <name type="scientific">Paraburkholderia xenovorans (strain LB400)</name>
    <dbReference type="NCBI Taxonomy" id="266265"/>
    <lineage>
        <taxon>Bacteria</taxon>
        <taxon>Pseudomonadati</taxon>
        <taxon>Pseudomonadota</taxon>
        <taxon>Betaproteobacteria</taxon>
        <taxon>Burkholderiales</taxon>
        <taxon>Burkholderiaceae</taxon>
        <taxon>Paraburkholderia</taxon>
    </lineage>
</organism>
<gene>
    <name evidence="13" type="ORF">Bxe_C0698</name>
</gene>
<feature type="chain" id="PRO_5004182324" evidence="11">
    <location>
        <begin position="23"/>
        <end position="351"/>
    </location>
</feature>
<proteinExistence type="predicted"/>
<keyword evidence="10" id="KW-0998">Cell outer membrane</keyword>
<dbReference type="GO" id="GO:0009279">
    <property type="term" value="C:cell outer membrane"/>
    <property type="evidence" value="ECO:0007669"/>
    <property type="project" value="UniProtKB-SubCell"/>
</dbReference>
<dbReference type="OrthoDB" id="8961834at2"/>
<dbReference type="Pfam" id="PF13609">
    <property type="entry name" value="Porin_4"/>
    <property type="match status" value="1"/>
</dbReference>
<dbReference type="CDD" id="cd00342">
    <property type="entry name" value="gram_neg_porins"/>
    <property type="match status" value="1"/>
</dbReference>
<name>Q13GW6_PARXL</name>
<dbReference type="InterPro" id="IPR023614">
    <property type="entry name" value="Porin_dom_sf"/>
</dbReference>
<dbReference type="InterPro" id="IPR050298">
    <property type="entry name" value="Gram-neg_bact_OMP"/>
</dbReference>
<evidence type="ECO:0000313" key="13">
    <source>
        <dbReference type="EMBL" id="ABE36673.1"/>
    </source>
</evidence>
<evidence type="ECO:0000256" key="9">
    <source>
        <dbReference type="ARBA" id="ARBA00023136"/>
    </source>
</evidence>
<sequence>MKYRLFSLSCFALCCIVGNAHAQSSVTLYGSIDTGLLFQSKTADDHGKAFGTLSSGLWPTWWGITGSEDIGDGTKVIFKLESGFSSNTGGIGDSNGNFWGRQAYVGVGSRFGTLKAGLQISSFYESIVMADPRGNALFFAGSVSPYVTAFGLNGAFESNAVVYDSPTFAGLSFSLEYAFGNVAGNTTAGSHEVASVNYKNGPFTATASYFAAKDSETGASTYHGQNVGAGYSIGPVTVKVAYQKYRNMSTDAPLTNLNVYEAGADWNITPALTANAAMYVTRDRNVSANRSMMYGSGLSYALSKRTVIYGQVGYVNNEAAMNTVLAIDASPSFAIAKGGTVAVDVGIRHNF</sequence>
<keyword evidence="3" id="KW-0813">Transport</keyword>
<dbReference type="GO" id="GO:0015288">
    <property type="term" value="F:porin activity"/>
    <property type="evidence" value="ECO:0007669"/>
    <property type="project" value="UniProtKB-KW"/>
</dbReference>
<dbReference type="PATRIC" id="fig|266265.5.peg.8556"/>
<evidence type="ECO:0000256" key="10">
    <source>
        <dbReference type="ARBA" id="ARBA00023237"/>
    </source>
</evidence>
<keyword evidence="8" id="KW-0626">Porin</keyword>
<feature type="signal peptide" evidence="11">
    <location>
        <begin position="1"/>
        <end position="22"/>
    </location>
</feature>
<evidence type="ECO:0000256" key="3">
    <source>
        <dbReference type="ARBA" id="ARBA00022448"/>
    </source>
</evidence>
<keyword evidence="4" id="KW-1134">Transmembrane beta strand</keyword>
<dbReference type="RefSeq" id="WP_011493925.1">
    <property type="nucleotide sequence ID" value="NC_007953.1"/>
</dbReference>
<evidence type="ECO:0000256" key="4">
    <source>
        <dbReference type="ARBA" id="ARBA00022452"/>
    </source>
</evidence>
<dbReference type="Gene3D" id="2.40.160.10">
    <property type="entry name" value="Porin"/>
    <property type="match status" value="1"/>
</dbReference>
<evidence type="ECO:0000259" key="12">
    <source>
        <dbReference type="Pfam" id="PF13609"/>
    </source>
</evidence>
<evidence type="ECO:0000256" key="2">
    <source>
        <dbReference type="ARBA" id="ARBA00011233"/>
    </source>
</evidence>